<keyword evidence="9" id="KW-0229">DNA integration</keyword>
<dbReference type="GO" id="GO:0003887">
    <property type="term" value="F:DNA-directed DNA polymerase activity"/>
    <property type="evidence" value="ECO:0007669"/>
    <property type="project" value="UniProtKB-KW"/>
</dbReference>
<dbReference type="InterPro" id="IPR039537">
    <property type="entry name" value="Retrotran_Ty1/copia-like"/>
</dbReference>
<evidence type="ECO:0000259" key="15">
    <source>
        <dbReference type="PROSITE" id="PS50994"/>
    </source>
</evidence>
<keyword evidence="17" id="KW-1185">Reference proteome</keyword>
<organism evidence="16 17">
    <name type="scientific">Austropuccinia psidii MF-1</name>
    <dbReference type="NCBI Taxonomy" id="1389203"/>
    <lineage>
        <taxon>Eukaryota</taxon>
        <taxon>Fungi</taxon>
        <taxon>Dikarya</taxon>
        <taxon>Basidiomycota</taxon>
        <taxon>Pucciniomycotina</taxon>
        <taxon>Pucciniomycetes</taxon>
        <taxon>Pucciniales</taxon>
        <taxon>Sphaerophragmiaceae</taxon>
        <taxon>Austropuccinia</taxon>
    </lineage>
</organism>
<dbReference type="InterPro" id="IPR012337">
    <property type="entry name" value="RNaseH-like_sf"/>
</dbReference>
<dbReference type="PANTHER" id="PTHR42648:SF11">
    <property type="entry name" value="TRANSPOSON TY4-P GAG-POL POLYPROTEIN"/>
    <property type="match status" value="1"/>
</dbReference>
<dbReference type="PANTHER" id="PTHR42648">
    <property type="entry name" value="TRANSPOSASE, PUTATIVE-RELATED"/>
    <property type="match status" value="1"/>
</dbReference>
<dbReference type="GO" id="GO:0003964">
    <property type="term" value="F:RNA-directed DNA polymerase activity"/>
    <property type="evidence" value="ECO:0007669"/>
    <property type="project" value="UniProtKB-KW"/>
</dbReference>
<dbReference type="GO" id="GO:0016787">
    <property type="term" value="F:hydrolase activity"/>
    <property type="evidence" value="ECO:0007669"/>
    <property type="project" value="UniProtKB-KW"/>
</dbReference>
<evidence type="ECO:0000256" key="2">
    <source>
        <dbReference type="ARBA" id="ARBA00022695"/>
    </source>
</evidence>
<dbReference type="GO" id="GO:0046872">
    <property type="term" value="F:metal ion binding"/>
    <property type="evidence" value="ECO:0007669"/>
    <property type="project" value="UniProtKB-KW"/>
</dbReference>
<dbReference type="GO" id="GO:0005634">
    <property type="term" value="C:nucleus"/>
    <property type="evidence" value="ECO:0007669"/>
    <property type="project" value="UniProtKB-ARBA"/>
</dbReference>
<evidence type="ECO:0000256" key="8">
    <source>
        <dbReference type="ARBA" id="ARBA00022884"/>
    </source>
</evidence>
<keyword evidence="8" id="KW-0694">RNA-binding</keyword>
<dbReference type="GO" id="GO:0004519">
    <property type="term" value="F:endonuclease activity"/>
    <property type="evidence" value="ECO:0007669"/>
    <property type="project" value="UniProtKB-KW"/>
</dbReference>
<feature type="domain" description="Integrase catalytic" evidence="15">
    <location>
        <begin position="13"/>
        <end position="94"/>
    </location>
</feature>
<dbReference type="AlphaFoldDB" id="A0A9Q3GN57"/>
<dbReference type="GO" id="GO:0006310">
    <property type="term" value="P:DNA recombination"/>
    <property type="evidence" value="ECO:0007669"/>
    <property type="project" value="UniProtKB-KW"/>
</dbReference>
<evidence type="ECO:0000256" key="10">
    <source>
        <dbReference type="ARBA" id="ARBA00022918"/>
    </source>
</evidence>
<dbReference type="Gene3D" id="3.30.420.10">
    <property type="entry name" value="Ribonuclease H-like superfamily/Ribonuclease H"/>
    <property type="match status" value="1"/>
</dbReference>
<keyword evidence="12" id="KW-0233">DNA recombination</keyword>
<dbReference type="Proteomes" id="UP000765509">
    <property type="component" value="Unassembled WGS sequence"/>
</dbReference>
<protein>
    <recommendedName>
        <fullName evidence="15">Integrase catalytic domain-containing protein</fullName>
    </recommendedName>
</protein>
<keyword evidence="2" id="KW-0548">Nucleotidyltransferase</keyword>
<comment type="catalytic activity">
    <reaction evidence="14">
        <text>DNA(n) + a 2'-deoxyribonucleoside 5'-triphosphate = DNA(n+1) + diphosphate</text>
        <dbReference type="Rhea" id="RHEA:22508"/>
        <dbReference type="Rhea" id="RHEA-COMP:17339"/>
        <dbReference type="Rhea" id="RHEA-COMP:17340"/>
        <dbReference type="ChEBI" id="CHEBI:33019"/>
        <dbReference type="ChEBI" id="CHEBI:61560"/>
        <dbReference type="ChEBI" id="CHEBI:173112"/>
        <dbReference type="EC" id="2.7.7.7"/>
    </reaction>
</comment>
<dbReference type="GO" id="GO:0015074">
    <property type="term" value="P:DNA integration"/>
    <property type="evidence" value="ECO:0007669"/>
    <property type="project" value="UniProtKB-KW"/>
</dbReference>
<keyword evidence="1" id="KW-0815">Transposition</keyword>
<keyword evidence="3" id="KW-0540">Nuclease</keyword>
<keyword evidence="6" id="KW-0378">Hydrolase</keyword>
<dbReference type="GO" id="GO:0032196">
    <property type="term" value="P:transposition"/>
    <property type="evidence" value="ECO:0007669"/>
    <property type="project" value="UniProtKB-KW"/>
</dbReference>
<keyword evidence="10" id="KW-0695">RNA-directed DNA polymerase</keyword>
<dbReference type="InterPro" id="IPR001584">
    <property type="entry name" value="Integrase_cat-core"/>
</dbReference>
<keyword evidence="4" id="KW-0479">Metal-binding</keyword>
<accession>A0A9Q3GN57</accession>
<evidence type="ECO:0000256" key="12">
    <source>
        <dbReference type="ARBA" id="ARBA00023172"/>
    </source>
</evidence>
<evidence type="ECO:0000256" key="6">
    <source>
        <dbReference type="ARBA" id="ARBA00022801"/>
    </source>
</evidence>
<evidence type="ECO:0000256" key="7">
    <source>
        <dbReference type="ARBA" id="ARBA00022842"/>
    </source>
</evidence>
<dbReference type="EMBL" id="AVOT02003272">
    <property type="protein sequence ID" value="MBW0473019.1"/>
    <property type="molecule type" value="Genomic_DNA"/>
</dbReference>
<evidence type="ECO:0000313" key="16">
    <source>
        <dbReference type="EMBL" id="MBW0473019.1"/>
    </source>
</evidence>
<evidence type="ECO:0000256" key="5">
    <source>
        <dbReference type="ARBA" id="ARBA00022759"/>
    </source>
</evidence>
<dbReference type="GO" id="GO:0003723">
    <property type="term" value="F:RNA binding"/>
    <property type="evidence" value="ECO:0007669"/>
    <property type="project" value="UniProtKB-KW"/>
</dbReference>
<evidence type="ECO:0000256" key="11">
    <source>
        <dbReference type="ARBA" id="ARBA00022932"/>
    </source>
</evidence>
<evidence type="ECO:0000313" key="17">
    <source>
        <dbReference type="Proteomes" id="UP000765509"/>
    </source>
</evidence>
<keyword evidence="11" id="KW-0808">Transferase</keyword>
<dbReference type="OrthoDB" id="7691805at2759"/>
<evidence type="ECO:0000256" key="14">
    <source>
        <dbReference type="ARBA" id="ARBA00049244"/>
    </source>
</evidence>
<evidence type="ECO:0000256" key="1">
    <source>
        <dbReference type="ARBA" id="ARBA00022578"/>
    </source>
</evidence>
<reference evidence="16" key="1">
    <citation type="submission" date="2021-03" db="EMBL/GenBank/DDBJ databases">
        <title>Draft genome sequence of rust myrtle Austropuccinia psidii MF-1, a brazilian biotype.</title>
        <authorList>
            <person name="Quecine M.C."/>
            <person name="Pachon D.M.R."/>
            <person name="Bonatelli M.L."/>
            <person name="Correr F.H."/>
            <person name="Franceschini L.M."/>
            <person name="Leite T.F."/>
            <person name="Margarido G.R.A."/>
            <person name="Almeida C.A."/>
            <person name="Ferrarezi J.A."/>
            <person name="Labate C.A."/>
        </authorList>
    </citation>
    <scope>NUCLEOTIDE SEQUENCE</scope>
    <source>
        <strain evidence="16">MF-1</strain>
    </source>
</reference>
<dbReference type="InterPro" id="IPR036397">
    <property type="entry name" value="RNaseH_sf"/>
</dbReference>
<keyword evidence="11" id="KW-0239">DNA-directed DNA polymerase</keyword>
<dbReference type="SUPFAM" id="SSF53098">
    <property type="entry name" value="Ribonuclease H-like"/>
    <property type="match status" value="1"/>
</dbReference>
<proteinExistence type="predicted"/>
<comment type="caution">
    <text evidence="16">The sequence shown here is derived from an EMBL/GenBank/DDBJ whole genome shotgun (WGS) entry which is preliminary data.</text>
</comment>
<gene>
    <name evidence="16" type="ORF">O181_012734</name>
</gene>
<comment type="catalytic activity">
    <reaction evidence="13">
        <text>DNA(n) + a 2'-deoxyribonucleoside 5'-triphosphate = DNA(n+1) + diphosphate</text>
        <dbReference type="Rhea" id="RHEA:22508"/>
        <dbReference type="Rhea" id="RHEA-COMP:17339"/>
        <dbReference type="Rhea" id="RHEA-COMP:17340"/>
        <dbReference type="ChEBI" id="CHEBI:33019"/>
        <dbReference type="ChEBI" id="CHEBI:61560"/>
        <dbReference type="ChEBI" id="CHEBI:173112"/>
        <dbReference type="EC" id="2.7.7.49"/>
    </reaction>
</comment>
<name>A0A9Q3GN57_9BASI</name>
<keyword evidence="7" id="KW-0460">Magnesium</keyword>
<sequence length="94" mass="10308">MGPFADDAQGFRDHVSTYSIVYPLKSQSEAPEAILDAVKHLQVRLGTTPKVLRTDNAQEFTLANFTSALASLGITFRPSLPYSPQENGKAERLN</sequence>
<evidence type="ECO:0000256" key="9">
    <source>
        <dbReference type="ARBA" id="ARBA00022908"/>
    </source>
</evidence>
<evidence type="ECO:0000256" key="4">
    <source>
        <dbReference type="ARBA" id="ARBA00022723"/>
    </source>
</evidence>
<evidence type="ECO:0000256" key="13">
    <source>
        <dbReference type="ARBA" id="ARBA00048173"/>
    </source>
</evidence>
<keyword evidence="5" id="KW-0255">Endonuclease</keyword>
<dbReference type="PROSITE" id="PS50994">
    <property type="entry name" value="INTEGRASE"/>
    <property type="match status" value="1"/>
</dbReference>
<evidence type="ECO:0000256" key="3">
    <source>
        <dbReference type="ARBA" id="ARBA00022722"/>
    </source>
</evidence>